<evidence type="ECO:0000256" key="2">
    <source>
        <dbReference type="ARBA" id="ARBA00022801"/>
    </source>
</evidence>
<dbReference type="PROSITE" id="PS51192">
    <property type="entry name" value="HELICASE_ATP_BIND_1"/>
    <property type="match status" value="1"/>
</dbReference>
<dbReference type="InterPro" id="IPR041755">
    <property type="entry name" value="Hef_ID"/>
</dbReference>
<dbReference type="AlphaFoldDB" id="A0A830EML8"/>
<organism evidence="8 9">
    <name type="scientific">Haloarcula sebkhae</name>
    <dbReference type="NCBI Taxonomy" id="932660"/>
    <lineage>
        <taxon>Archaea</taxon>
        <taxon>Methanobacteriati</taxon>
        <taxon>Methanobacteriota</taxon>
        <taxon>Stenosarchaea group</taxon>
        <taxon>Halobacteria</taxon>
        <taxon>Halobacteriales</taxon>
        <taxon>Haloarculaceae</taxon>
        <taxon>Haloarcula</taxon>
    </lineage>
</organism>
<dbReference type="CDD" id="cd12089">
    <property type="entry name" value="Hef_ID"/>
    <property type="match status" value="1"/>
</dbReference>
<dbReference type="SMART" id="SM00487">
    <property type="entry name" value="DEXDc"/>
    <property type="match status" value="1"/>
</dbReference>
<evidence type="ECO:0000256" key="1">
    <source>
        <dbReference type="ARBA" id="ARBA00022741"/>
    </source>
</evidence>
<keyword evidence="3" id="KW-0347">Helicase</keyword>
<feature type="region of interest" description="Disordered" evidence="5">
    <location>
        <begin position="520"/>
        <end position="617"/>
    </location>
</feature>
<dbReference type="Proteomes" id="UP000614221">
    <property type="component" value="Unassembled WGS sequence"/>
</dbReference>
<comment type="caution">
    <text evidence="8">The sequence shown here is derived from an EMBL/GenBank/DDBJ whole genome shotgun (WGS) entry which is preliminary data.</text>
</comment>
<dbReference type="InterPro" id="IPR011545">
    <property type="entry name" value="DEAD/DEAH_box_helicase_dom"/>
</dbReference>
<keyword evidence="1" id="KW-0547">Nucleotide-binding</keyword>
<dbReference type="RefSeq" id="WP_188975735.1">
    <property type="nucleotide sequence ID" value="NZ_BMPD01000001.1"/>
</dbReference>
<dbReference type="GO" id="GO:0005524">
    <property type="term" value="F:ATP binding"/>
    <property type="evidence" value="ECO:0007669"/>
    <property type="project" value="UniProtKB-KW"/>
</dbReference>
<keyword evidence="2" id="KW-0378">Hydrolase</keyword>
<evidence type="ECO:0000256" key="5">
    <source>
        <dbReference type="SAM" id="MobiDB-lite"/>
    </source>
</evidence>
<dbReference type="SUPFAM" id="SSF47781">
    <property type="entry name" value="RuvA domain 2-like"/>
    <property type="match status" value="1"/>
</dbReference>
<evidence type="ECO:0000259" key="7">
    <source>
        <dbReference type="PROSITE" id="PS51194"/>
    </source>
</evidence>
<dbReference type="InterPro" id="IPR003583">
    <property type="entry name" value="Hlx-hairpin-Hlx_DNA-bd_motif"/>
</dbReference>
<dbReference type="GO" id="GO:0004518">
    <property type="term" value="F:nuclease activity"/>
    <property type="evidence" value="ECO:0007669"/>
    <property type="project" value="InterPro"/>
</dbReference>
<dbReference type="CDD" id="cd20075">
    <property type="entry name" value="XPF_nuclease_XPF_arch"/>
    <property type="match status" value="1"/>
</dbReference>
<dbReference type="SUPFAM" id="SSF52980">
    <property type="entry name" value="Restriction endonuclease-like"/>
    <property type="match status" value="1"/>
</dbReference>
<dbReference type="OrthoDB" id="9764at2157"/>
<dbReference type="Pfam" id="PF00271">
    <property type="entry name" value="Helicase_C"/>
    <property type="match status" value="1"/>
</dbReference>
<dbReference type="Pfam" id="PF00270">
    <property type="entry name" value="DEAD"/>
    <property type="match status" value="1"/>
</dbReference>
<name>A0A830EML8_9EURY</name>
<dbReference type="InterPro" id="IPR006166">
    <property type="entry name" value="ERCC4_domain"/>
</dbReference>
<dbReference type="Pfam" id="PF21210">
    <property type="entry name" value="RNA_helicase_helical"/>
    <property type="match status" value="1"/>
</dbReference>
<dbReference type="Gene3D" id="1.20.1320.20">
    <property type="entry name" value="hef helicase domain"/>
    <property type="match status" value="1"/>
</dbReference>
<dbReference type="InterPro" id="IPR027417">
    <property type="entry name" value="P-loop_NTPase"/>
</dbReference>
<feature type="domain" description="Helicase ATP-binding" evidence="6">
    <location>
        <begin position="30"/>
        <end position="197"/>
    </location>
</feature>
<feature type="compositionally biased region" description="Acidic residues" evidence="5">
    <location>
        <begin position="585"/>
        <end position="601"/>
    </location>
</feature>
<feature type="domain" description="Helicase C-terminal" evidence="7">
    <location>
        <begin position="361"/>
        <end position="517"/>
    </location>
</feature>
<dbReference type="GO" id="GO:0004386">
    <property type="term" value="F:helicase activity"/>
    <property type="evidence" value="ECO:0007669"/>
    <property type="project" value="UniProtKB-KW"/>
</dbReference>
<dbReference type="SUPFAM" id="SSF52540">
    <property type="entry name" value="P-loop containing nucleoside triphosphate hydrolases"/>
    <property type="match status" value="1"/>
</dbReference>
<dbReference type="SMART" id="SM00891">
    <property type="entry name" value="ERCC4"/>
    <property type="match status" value="1"/>
</dbReference>
<dbReference type="GO" id="GO:0003677">
    <property type="term" value="F:DNA binding"/>
    <property type="evidence" value="ECO:0007669"/>
    <property type="project" value="InterPro"/>
</dbReference>
<accession>A0A830EML8</accession>
<evidence type="ECO:0000256" key="4">
    <source>
        <dbReference type="ARBA" id="ARBA00022840"/>
    </source>
</evidence>
<dbReference type="PANTHER" id="PTHR14025:SF20">
    <property type="entry name" value="FANCONI ANEMIA GROUP M PROTEIN"/>
    <property type="match status" value="1"/>
</dbReference>
<dbReference type="SMART" id="SM00490">
    <property type="entry name" value="HELICc"/>
    <property type="match status" value="1"/>
</dbReference>
<evidence type="ECO:0000313" key="9">
    <source>
        <dbReference type="Proteomes" id="UP000614221"/>
    </source>
</evidence>
<dbReference type="NCBIfam" id="NF010337">
    <property type="entry name" value="PRK13766.1"/>
    <property type="match status" value="1"/>
</dbReference>
<feature type="compositionally biased region" description="Basic and acidic residues" evidence="5">
    <location>
        <begin position="562"/>
        <end position="571"/>
    </location>
</feature>
<dbReference type="SMART" id="SM00278">
    <property type="entry name" value="HhH1"/>
    <property type="match status" value="2"/>
</dbReference>
<dbReference type="GO" id="GO:0016787">
    <property type="term" value="F:hydrolase activity"/>
    <property type="evidence" value="ECO:0007669"/>
    <property type="project" value="UniProtKB-KW"/>
</dbReference>
<dbReference type="PROSITE" id="PS51194">
    <property type="entry name" value="HELICASE_CTER"/>
    <property type="match status" value="1"/>
</dbReference>
<dbReference type="GO" id="GO:0006281">
    <property type="term" value="P:DNA repair"/>
    <property type="evidence" value="ECO:0007669"/>
    <property type="project" value="InterPro"/>
</dbReference>
<dbReference type="EMBL" id="BMPD01000001">
    <property type="protein sequence ID" value="GGK58802.1"/>
    <property type="molecule type" value="Genomic_DNA"/>
</dbReference>
<evidence type="ECO:0000313" key="8">
    <source>
        <dbReference type="EMBL" id="GGK58802.1"/>
    </source>
</evidence>
<dbReference type="Pfam" id="PF02732">
    <property type="entry name" value="ERCC4"/>
    <property type="match status" value="1"/>
</dbReference>
<dbReference type="Gene3D" id="1.10.150.20">
    <property type="entry name" value="5' to 3' exonuclease, C-terminal subdomain"/>
    <property type="match status" value="1"/>
</dbReference>
<dbReference type="PANTHER" id="PTHR14025">
    <property type="entry name" value="FANCONI ANEMIA GROUP M FANCM FAMILY MEMBER"/>
    <property type="match status" value="1"/>
</dbReference>
<dbReference type="Pfam" id="PF14520">
    <property type="entry name" value="HHH_5"/>
    <property type="match status" value="1"/>
</dbReference>
<keyword evidence="4" id="KW-0067">ATP-binding</keyword>
<dbReference type="Gene3D" id="3.40.50.300">
    <property type="entry name" value="P-loop containing nucleotide triphosphate hydrolases"/>
    <property type="match status" value="2"/>
</dbReference>
<dbReference type="InterPro" id="IPR014001">
    <property type="entry name" value="Helicase_ATP-bd"/>
</dbReference>
<dbReference type="InterPro" id="IPR010994">
    <property type="entry name" value="RuvA_2-like"/>
</dbReference>
<evidence type="ECO:0000256" key="3">
    <source>
        <dbReference type="ARBA" id="ARBA00022806"/>
    </source>
</evidence>
<reference evidence="8" key="1">
    <citation type="journal article" date="2014" name="Int. J. Syst. Evol. Microbiol.">
        <title>Complete genome sequence of Corynebacterium casei LMG S-19264T (=DSM 44701T), isolated from a smear-ripened cheese.</title>
        <authorList>
            <consortium name="US DOE Joint Genome Institute (JGI-PGF)"/>
            <person name="Walter F."/>
            <person name="Albersmeier A."/>
            <person name="Kalinowski J."/>
            <person name="Ruckert C."/>
        </authorList>
    </citation>
    <scope>NUCLEOTIDE SEQUENCE</scope>
    <source>
        <strain evidence="8">JCM 19018</strain>
    </source>
</reference>
<dbReference type="InterPro" id="IPR011335">
    <property type="entry name" value="Restrct_endonuc-II-like"/>
</dbReference>
<feature type="compositionally biased region" description="Polar residues" evidence="5">
    <location>
        <begin position="534"/>
        <end position="561"/>
    </location>
</feature>
<protein>
    <submittedName>
        <fullName evidence="8">Hef nuclease</fullName>
    </submittedName>
</protein>
<dbReference type="InterPro" id="IPR001650">
    <property type="entry name" value="Helicase_C-like"/>
</dbReference>
<reference evidence="8" key="2">
    <citation type="submission" date="2020-09" db="EMBL/GenBank/DDBJ databases">
        <authorList>
            <person name="Sun Q."/>
            <person name="Ohkuma M."/>
        </authorList>
    </citation>
    <scope>NUCLEOTIDE SEQUENCE</scope>
    <source>
        <strain evidence="8">JCM 19018</strain>
    </source>
</reference>
<proteinExistence type="predicted"/>
<gene>
    <name evidence="8" type="ORF">GCM10009067_09130</name>
</gene>
<evidence type="ECO:0000259" key="6">
    <source>
        <dbReference type="PROSITE" id="PS51192"/>
    </source>
</evidence>
<dbReference type="GO" id="GO:0140097">
    <property type="term" value="F:catalytic activity, acting on DNA"/>
    <property type="evidence" value="ECO:0007669"/>
    <property type="project" value="UniProtKB-ARBA"/>
</dbReference>
<sequence>MATTDAGGEHVERPLVTPEFLENRRYQTELAETASAGHTLVCLPTGLGKTTVSLLVTAERLNAVGGKSLMLAPTKPLVQQHAEFYREALELDDEDVVVFTGEVRPDDRAALWEDARIVIATPQVVENDLVGNRISLADVTHCTFDECHRATGDYAYNYIADRYHADAENPLVTGMSASPGDDEEAILEVCENLGLAEVAVMTENDADVAEYTHDTSVDWNRIELPEVVVEIRDAINEVIEDRLDQLRELGVTNKSSADISEREIQQVQGQLQDLMNNDQSEGYQGMSLLAEVRKLRTAVTYVETQSVESLRRYFERLKEAARSSGASKADQRLVSEPKVREAMRKAESYDDLHPKFRQTRMLLAETLGIENGERVIVFTESRDTAETLVDFLSDHFTTQKFVGQSDTDGSEGMTQTQQQETLDRFRNGEFEVLVSTSVAEEGLDVPEVDLVLFYEPVPTAIRAIQRKGRTGRQAEGRVVVLLAEDTRDEAYFWKARNDQKRMKRELNELKSVAGELEARLDQTGLDEYEDAEGTASSGTDEAETATRQSDSTGNGRGSTDNKSADGSDNRDGQAGLDAFAAESSASDDEGADGEGQDEATNDEGTVASAGRDSEDDPVEIVADQRELDSNIARDLSTRDGIETRLETLAVGDYVLSDRVVVERKTVADFMDTLTGGDRSMFEQVGDATRNYGRPVVIIEGDDLFGARNVHHKAIQGALASLAVDFGASVLRTSDEDETADLLEVIAGREQEVADREVSVHGEKQSKTLPEQQEYVVASIAEVGPVTARTLLEAFGSVEAVMTAEKDDLLEVSGIGDVTADRIREVIASDYEP</sequence>
<dbReference type="Gene3D" id="3.40.50.10130">
    <property type="match status" value="1"/>
</dbReference>